<dbReference type="EMBL" id="QFMX01000013">
    <property type="protein sequence ID" value="PZO72318.1"/>
    <property type="molecule type" value="Genomic_DNA"/>
</dbReference>
<sequence length="373" mass="41508">MHSPFTGLERHRSYITDMVMPDRSLFASDMERVAALGDTEAVRDVMQLASWASQPAAGRDPSELWFPFPDAWRAWATLRRASNSPARLRVSVFADRSQESLFGARMMGVETKTNCGLVVQPLRNTTPDAMDQLARTPALRGPRGRAMLWGYFKQDVPTPQQYTPKNCAIIVMDLALDQSFSSPHTRVEGWLPANPYLLVHHLAHVFAPLMRDALGWTAASSAANPPNIVTLPATDRLKTPRTTQAGLDFLISPEAIHERELRLDPRTPRPLPLPGHVKLHDLDAILPATAGGTSKFPSLIRSTTRWVPQTRDLILSRGRAKPHIADRAMVAVDFARQQIINDPMCVTEPEALEYRALQHAHDVIPDPISNPQV</sequence>
<comment type="caution">
    <text evidence="1">The sequence shown here is derived from an EMBL/GenBank/DDBJ whole genome shotgun (WGS) entry which is preliminary data.</text>
</comment>
<name>A0A2W5AW14_9SPHN</name>
<proteinExistence type="predicted"/>
<reference evidence="1 2" key="1">
    <citation type="submission" date="2017-08" db="EMBL/GenBank/DDBJ databases">
        <title>Infants hospitalized years apart are colonized by the same room-sourced microbial strains.</title>
        <authorList>
            <person name="Brooks B."/>
            <person name="Olm M.R."/>
            <person name="Firek B.A."/>
            <person name="Baker R."/>
            <person name="Thomas B.C."/>
            <person name="Morowitz M.J."/>
            <person name="Banfield J.F."/>
        </authorList>
    </citation>
    <scope>NUCLEOTIDE SEQUENCE [LARGE SCALE GENOMIC DNA]</scope>
    <source>
        <strain evidence="1">S2_018_000_R3_119</strain>
    </source>
</reference>
<gene>
    <name evidence="1" type="ORF">DI640_13165</name>
</gene>
<accession>A0A2W5AW14</accession>
<dbReference type="Proteomes" id="UP000249555">
    <property type="component" value="Unassembled WGS sequence"/>
</dbReference>
<organism evidence="1 2">
    <name type="scientific">Sphingomonas taxi</name>
    <dbReference type="NCBI Taxonomy" id="1549858"/>
    <lineage>
        <taxon>Bacteria</taxon>
        <taxon>Pseudomonadati</taxon>
        <taxon>Pseudomonadota</taxon>
        <taxon>Alphaproteobacteria</taxon>
        <taxon>Sphingomonadales</taxon>
        <taxon>Sphingomonadaceae</taxon>
        <taxon>Sphingomonas</taxon>
    </lineage>
</organism>
<evidence type="ECO:0000313" key="1">
    <source>
        <dbReference type="EMBL" id="PZO72318.1"/>
    </source>
</evidence>
<evidence type="ECO:0000313" key="2">
    <source>
        <dbReference type="Proteomes" id="UP000249555"/>
    </source>
</evidence>
<protein>
    <submittedName>
        <fullName evidence="1">Uncharacterized protein</fullName>
    </submittedName>
</protein>
<dbReference type="AlphaFoldDB" id="A0A2W5AW14"/>